<keyword evidence="3" id="KW-0378">Hydrolase</keyword>
<dbReference type="AlphaFoldDB" id="A0AAJ4D4F7"/>
<dbReference type="Proteomes" id="UP000288675">
    <property type="component" value="Chromosome"/>
</dbReference>
<evidence type="ECO:0000256" key="2">
    <source>
        <dbReference type="ARBA" id="ARBA00022670"/>
    </source>
</evidence>
<dbReference type="GeneID" id="82855022"/>
<dbReference type="EMBL" id="CP035232">
    <property type="protein sequence ID" value="QAT66987.1"/>
    <property type="molecule type" value="Genomic_DNA"/>
</dbReference>
<evidence type="ECO:0000313" key="6">
    <source>
        <dbReference type="Proteomes" id="UP000288675"/>
    </source>
</evidence>
<dbReference type="InterPro" id="IPR006433">
    <property type="entry name" value="Prohead_protease"/>
</dbReference>
<keyword evidence="2 5" id="KW-0645">Protease</keyword>
<organism evidence="5 6">
    <name type="scientific">Bacillus glycinifermentans</name>
    <dbReference type="NCBI Taxonomy" id="1664069"/>
    <lineage>
        <taxon>Bacteria</taxon>
        <taxon>Bacillati</taxon>
        <taxon>Bacillota</taxon>
        <taxon>Bacilli</taxon>
        <taxon>Bacillales</taxon>
        <taxon>Bacillaceae</taxon>
        <taxon>Bacillus</taxon>
    </lineage>
</organism>
<dbReference type="GO" id="GO:0006508">
    <property type="term" value="P:proteolysis"/>
    <property type="evidence" value="ECO:0007669"/>
    <property type="project" value="UniProtKB-KW"/>
</dbReference>
<sequence>MDKEQRTFQIKGLEIRQLADQEEAPQITGYGAVFNSPADIGGMFTEVIAPGAFQKALSRQADVRALFNHNWDYVLGRTRSGTLQLEEDDKGLKFTVTPPGTSWANDLRRSMERGDINQCSFGFNVVKDEWNYDTSPATRTIQEVELFEISVVAFPAYEDTEASLVRSGDIYQRAKQKNELRQKKQQLINKIQEAMK</sequence>
<reference evidence="5 6" key="1">
    <citation type="submission" date="2019-01" db="EMBL/GenBank/DDBJ databases">
        <title>Genome sequence of Bacillus glycinifermentans SRCM103574.</title>
        <authorList>
            <person name="Kong H.-J."/>
            <person name="Jeong S.-Y."/>
            <person name="Jeong D.-Y."/>
        </authorList>
    </citation>
    <scope>NUCLEOTIDE SEQUENCE [LARGE SCALE GENOMIC DNA]</scope>
    <source>
        <strain evidence="5 6">SRCM103574</strain>
    </source>
</reference>
<proteinExistence type="predicted"/>
<dbReference type="GO" id="GO:0008233">
    <property type="term" value="F:peptidase activity"/>
    <property type="evidence" value="ECO:0007669"/>
    <property type="project" value="UniProtKB-KW"/>
</dbReference>
<evidence type="ECO:0000313" key="5">
    <source>
        <dbReference type="EMBL" id="QAT66987.1"/>
    </source>
</evidence>
<name>A0AAJ4D4F7_9BACI</name>
<feature type="domain" description="Prohead serine protease" evidence="4">
    <location>
        <begin position="14"/>
        <end position="165"/>
    </location>
</feature>
<evidence type="ECO:0000256" key="3">
    <source>
        <dbReference type="ARBA" id="ARBA00022801"/>
    </source>
</evidence>
<dbReference type="Pfam" id="PF04586">
    <property type="entry name" value="Peptidase_S78"/>
    <property type="match status" value="1"/>
</dbReference>
<protein>
    <submittedName>
        <fullName evidence="5">HK97 family phage prohead protease</fullName>
    </submittedName>
</protein>
<keyword evidence="1" id="KW-1188">Viral release from host cell</keyword>
<dbReference type="RefSeq" id="WP_046129163.1">
    <property type="nucleotide sequence ID" value="NZ_CP035232.1"/>
</dbReference>
<evidence type="ECO:0000259" key="4">
    <source>
        <dbReference type="Pfam" id="PF04586"/>
    </source>
</evidence>
<dbReference type="InterPro" id="IPR054613">
    <property type="entry name" value="Peptidase_S78_dom"/>
</dbReference>
<evidence type="ECO:0000256" key="1">
    <source>
        <dbReference type="ARBA" id="ARBA00022612"/>
    </source>
</evidence>
<gene>
    <name evidence="5" type="ORF">EQZ20_20305</name>
</gene>
<dbReference type="KEGG" id="bgy:BGLY_3991"/>
<accession>A0AAJ4D4F7</accession>
<dbReference type="NCBIfam" id="TIGR01543">
    <property type="entry name" value="proheadase_HK97"/>
    <property type="match status" value="1"/>
</dbReference>